<evidence type="ECO:0000256" key="2">
    <source>
        <dbReference type="ARBA" id="ARBA00023315"/>
    </source>
</evidence>
<dbReference type="Pfam" id="PF02458">
    <property type="entry name" value="Transferase"/>
    <property type="match status" value="1"/>
</dbReference>
<dbReference type="EMBL" id="CACSLK010030875">
    <property type="protein sequence ID" value="CAA0838489.1"/>
    <property type="molecule type" value="Genomic_DNA"/>
</dbReference>
<keyword evidence="4" id="KW-1185">Reference proteome</keyword>
<evidence type="ECO:0000313" key="3">
    <source>
        <dbReference type="EMBL" id="CAA0838489.1"/>
    </source>
</evidence>
<proteinExistence type="predicted"/>
<dbReference type="AlphaFoldDB" id="A0A9N7NWC1"/>
<sequence length="206" mass="23374">MRVKVFRNFDPNLRTQEKVVAYSSVVVLQKKLSRGPPKFTVGPLPSPRPLVLYGDCNLRVGLLTQSEGSVNDDEAEYFRFIVYTRVRLELPLPALYFRNCMELVVVEIKHGMLRCGDGFFTAGKMIGEFIANKVNKEELLKDAYEWLVKHWPLIDKRAFGVSGSLRFDLYGGVDFGLGKPSKYDVVSTDKDRSMSLCKSMDFKGVC</sequence>
<evidence type="ECO:0000313" key="4">
    <source>
        <dbReference type="Proteomes" id="UP001153555"/>
    </source>
</evidence>
<name>A0A9N7NWC1_STRHE</name>
<dbReference type="InterPro" id="IPR051504">
    <property type="entry name" value="Plant_metabolite_acyltrans"/>
</dbReference>
<dbReference type="InterPro" id="IPR023213">
    <property type="entry name" value="CAT-like_dom_sf"/>
</dbReference>
<reference evidence="3" key="1">
    <citation type="submission" date="2019-12" db="EMBL/GenBank/DDBJ databases">
        <authorList>
            <person name="Scholes J."/>
        </authorList>
    </citation>
    <scope>NUCLEOTIDE SEQUENCE</scope>
</reference>
<evidence type="ECO:0000256" key="1">
    <source>
        <dbReference type="ARBA" id="ARBA00022679"/>
    </source>
</evidence>
<accession>A0A9N7NWC1</accession>
<dbReference type="OrthoDB" id="1862401at2759"/>
<keyword evidence="2" id="KW-0012">Acyltransferase</keyword>
<dbReference type="GO" id="GO:0016747">
    <property type="term" value="F:acyltransferase activity, transferring groups other than amino-acyl groups"/>
    <property type="evidence" value="ECO:0007669"/>
    <property type="project" value="UniProtKB-ARBA"/>
</dbReference>
<organism evidence="3 4">
    <name type="scientific">Striga hermonthica</name>
    <name type="common">Purple witchweed</name>
    <name type="synonym">Buchnera hermonthica</name>
    <dbReference type="NCBI Taxonomy" id="68872"/>
    <lineage>
        <taxon>Eukaryota</taxon>
        <taxon>Viridiplantae</taxon>
        <taxon>Streptophyta</taxon>
        <taxon>Embryophyta</taxon>
        <taxon>Tracheophyta</taxon>
        <taxon>Spermatophyta</taxon>
        <taxon>Magnoliopsida</taxon>
        <taxon>eudicotyledons</taxon>
        <taxon>Gunneridae</taxon>
        <taxon>Pentapetalae</taxon>
        <taxon>asterids</taxon>
        <taxon>lamiids</taxon>
        <taxon>Lamiales</taxon>
        <taxon>Orobanchaceae</taxon>
        <taxon>Buchnereae</taxon>
        <taxon>Striga</taxon>
    </lineage>
</organism>
<dbReference type="Proteomes" id="UP001153555">
    <property type="component" value="Unassembled WGS sequence"/>
</dbReference>
<comment type="caution">
    <text evidence="3">The sequence shown here is derived from an EMBL/GenBank/DDBJ whole genome shotgun (WGS) entry which is preliminary data.</text>
</comment>
<dbReference type="PANTHER" id="PTHR31625">
    <property type="match status" value="1"/>
</dbReference>
<dbReference type="Gene3D" id="3.30.559.10">
    <property type="entry name" value="Chloramphenicol acetyltransferase-like domain"/>
    <property type="match status" value="1"/>
</dbReference>
<protein>
    <submittedName>
        <fullName evidence="3">Uncharacterized protein</fullName>
    </submittedName>
</protein>
<keyword evidence="1" id="KW-0808">Transferase</keyword>
<gene>
    <name evidence="3" type="ORF">SHERM_05097</name>
</gene>